<keyword evidence="2" id="KW-1185">Reference proteome</keyword>
<organism evidence="1 2">
    <name type="scientific">Rhododendron molle</name>
    <name type="common">Chinese azalea</name>
    <name type="synonym">Azalea mollis</name>
    <dbReference type="NCBI Taxonomy" id="49168"/>
    <lineage>
        <taxon>Eukaryota</taxon>
        <taxon>Viridiplantae</taxon>
        <taxon>Streptophyta</taxon>
        <taxon>Embryophyta</taxon>
        <taxon>Tracheophyta</taxon>
        <taxon>Spermatophyta</taxon>
        <taxon>Magnoliopsida</taxon>
        <taxon>eudicotyledons</taxon>
        <taxon>Gunneridae</taxon>
        <taxon>Pentapetalae</taxon>
        <taxon>asterids</taxon>
        <taxon>Ericales</taxon>
        <taxon>Ericaceae</taxon>
        <taxon>Ericoideae</taxon>
        <taxon>Rhodoreae</taxon>
        <taxon>Rhododendron</taxon>
    </lineage>
</organism>
<sequence length="93" mass="10434">MFLNEDEVLTMMRALGFTVVVAKPGMMRHLNTVSWYDAPSKHGFRDVEPVQCTGWGSWCWAYKCSLLAGRGCHGASGGAEPRMVLRQLLWRAC</sequence>
<reference evidence="1" key="1">
    <citation type="submission" date="2022-02" db="EMBL/GenBank/DDBJ databases">
        <title>Plant Genome Project.</title>
        <authorList>
            <person name="Zhang R.-G."/>
        </authorList>
    </citation>
    <scope>NUCLEOTIDE SEQUENCE</scope>
    <source>
        <strain evidence="1">AT1</strain>
    </source>
</reference>
<evidence type="ECO:0000313" key="2">
    <source>
        <dbReference type="Proteomes" id="UP001062846"/>
    </source>
</evidence>
<gene>
    <name evidence="1" type="ORF">RHMOL_Rhmol06G0302300</name>
</gene>
<accession>A0ACC0NK56</accession>
<proteinExistence type="predicted"/>
<comment type="caution">
    <text evidence="1">The sequence shown here is derived from an EMBL/GenBank/DDBJ whole genome shotgun (WGS) entry which is preliminary data.</text>
</comment>
<dbReference type="Proteomes" id="UP001062846">
    <property type="component" value="Chromosome 6"/>
</dbReference>
<protein>
    <submittedName>
        <fullName evidence="1">Uncharacterized protein</fullName>
    </submittedName>
</protein>
<evidence type="ECO:0000313" key="1">
    <source>
        <dbReference type="EMBL" id="KAI8552878.1"/>
    </source>
</evidence>
<dbReference type="EMBL" id="CM046393">
    <property type="protein sequence ID" value="KAI8552878.1"/>
    <property type="molecule type" value="Genomic_DNA"/>
</dbReference>
<name>A0ACC0NK56_RHOML</name>